<dbReference type="EMBL" id="QSVF01000026">
    <property type="protein sequence ID" value="RGO07813.1"/>
    <property type="molecule type" value="Genomic_DNA"/>
</dbReference>
<feature type="transmembrane region" description="Helical" evidence="9">
    <location>
        <begin position="378"/>
        <end position="396"/>
    </location>
</feature>
<dbReference type="RefSeq" id="WP_117605214.1">
    <property type="nucleotide sequence ID" value="NZ_JBKUVW010000047.1"/>
</dbReference>
<dbReference type="Gene3D" id="1.20.1740.10">
    <property type="entry name" value="Amino acid/polyamine transporter I"/>
    <property type="match status" value="1"/>
</dbReference>
<protein>
    <submittedName>
        <fullName evidence="10">Alanine:cation symporter family protein</fullName>
    </submittedName>
</protein>
<comment type="caution">
    <text evidence="10">The sequence shown here is derived from an EMBL/GenBank/DDBJ whole genome shotgun (WGS) entry which is preliminary data.</text>
</comment>
<evidence type="ECO:0000256" key="4">
    <source>
        <dbReference type="ARBA" id="ARBA00022475"/>
    </source>
</evidence>
<keyword evidence="4 9" id="KW-1003">Cell membrane</keyword>
<keyword evidence="8 9" id="KW-0472">Membrane</keyword>
<proteinExistence type="inferred from homology"/>
<keyword evidence="5 9" id="KW-0812">Transmembrane</keyword>
<dbReference type="NCBIfam" id="TIGR00835">
    <property type="entry name" value="agcS"/>
    <property type="match status" value="1"/>
</dbReference>
<evidence type="ECO:0000256" key="6">
    <source>
        <dbReference type="ARBA" id="ARBA00022847"/>
    </source>
</evidence>
<dbReference type="PANTHER" id="PTHR30330">
    <property type="entry name" value="AGSS FAMILY TRANSPORTER, SODIUM-ALANINE"/>
    <property type="match status" value="1"/>
</dbReference>
<dbReference type="GO" id="GO:0005283">
    <property type="term" value="F:amino acid:sodium symporter activity"/>
    <property type="evidence" value="ECO:0007669"/>
    <property type="project" value="InterPro"/>
</dbReference>
<dbReference type="FunFam" id="1.20.1740.10:FF:000004">
    <property type="entry name" value="Sodium:alanine symporter family protein"/>
    <property type="match status" value="1"/>
</dbReference>
<evidence type="ECO:0000256" key="9">
    <source>
        <dbReference type="RuleBase" id="RU363064"/>
    </source>
</evidence>
<evidence type="ECO:0000256" key="2">
    <source>
        <dbReference type="ARBA" id="ARBA00009261"/>
    </source>
</evidence>
<sequence>MQNFLSILNEFLYSNILILLLVVTGLYFSIKTKFVQFRLFPEGIRLLKEKSKHENSVSSFQALMISTASRVGTGNIAGVATALAAGGPGSIFWMWLTAFIGGASAFIESTLAQVYKEKDGEAFRGGPAYYIEKALKKRWLGIVFSCLLIACFIFGFNPLQAYNVSSAVEYYFENNQVVSVIIGIILALITALVIFGGVHRIGIISSTVVPIMAVLYILIGLYITLTNIDKLPTIFADIFSQAFDFNAIIGGFSGSCVIYGIKRGLFSNEAGMGSAPNAGATADVSHPVKQGLVQTISVFIDTILICSTTAFMLLNYGTDSGLTGMPYVQQAIFVEIGEYGIHFITISIFLFAFSSLIGNYCYAESNLKFIINNKKILFIFRIITIIVIFLGAQANFNTIWNLADILMGFMAILNIIVILFLGKIAIKCLNDYCCQKKSNIDPVFNPEKLNIKGTTYWNEINLKKQKN</sequence>
<comment type="subcellular location">
    <subcellularLocation>
        <location evidence="1 9">Cell membrane</location>
        <topology evidence="1 9">Multi-pass membrane protein</topology>
    </subcellularLocation>
</comment>
<dbReference type="GO" id="GO:0005886">
    <property type="term" value="C:plasma membrane"/>
    <property type="evidence" value="ECO:0007669"/>
    <property type="project" value="UniProtKB-SubCell"/>
</dbReference>
<dbReference type="PRINTS" id="PR00175">
    <property type="entry name" value="NAALASMPORT"/>
</dbReference>
<evidence type="ECO:0000256" key="5">
    <source>
        <dbReference type="ARBA" id="ARBA00022692"/>
    </source>
</evidence>
<dbReference type="AlphaFoldDB" id="A0A3E5FNB8"/>
<keyword evidence="6 9" id="KW-0769">Symport</keyword>
<evidence type="ECO:0000256" key="7">
    <source>
        <dbReference type="ARBA" id="ARBA00022989"/>
    </source>
</evidence>
<dbReference type="Proteomes" id="UP000261087">
    <property type="component" value="Unassembled WGS sequence"/>
</dbReference>
<dbReference type="PANTHER" id="PTHR30330:SF1">
    <property type="entry name" value="AMINO-ACID CARRIER PROTEIN ALST"/>
    <property type="match status" value="1"/>
</dbReference>
<accession>A0A3E5FNB8</accession>
<feature type="transmembrane region" description="Helical" evidence="9">
    <location>
        <begin position="176"/>
        <end position="195"/>
    </location>
</feature>
<evidence type="ECO:0000256" key="1">
    <source>
        <dbReference type="ARBA" id="ARBA00004651"/>
    </source>
</evidence>
<dbReference type="Pfam" id="PF01235">
    <property type="entry name" value="Na_Ala_symp"/>
    <property type="match status" value="1"/>
</dbReference>
<feature type="transmembrane region" description="Helical" evidence="9">
    <location>
        <begin position="402"/>
        <end position="422"/>
    </location>
</feature>
<feature type="transmembrane region" description="Helical" evidence="9">
    <location>
        <begin position="12"/>
        <end position="30"/>
    </location>
</feature>
<feature type="transmembrane region" description="Helical" evidence="9">
    <location>
        <begin position="336"/>
        <end position="357"/>
    </location>
</feature>
<evidence type="ECO:0000256" key="8">
    <source>
        <dbReference type="ARBA" id="ARBA00023136"/>
    </source>
</evidence>
<keyword evidence="7 9" id="KW-1133">Transmembrane helix</keyword>
<evidence type="ECO:0000313" key="10">
    <source>
        <dbReference type="EMBL" id="RGO07813.1"/>
    </source>
</evidence>
<reference evidence="10 11" key="1">
    <citation type="submission" date="2018-08" db="EMBL/GenBank/DDBJ databases">
        <title>A genome reference for cultivated species of the human gut microbiota.</title>
        <authorList>
            <person name="Zou Y."/>
            <person name="Xue W."/>
            <person name="Luo G."/>
        </authorList>
    </citation>
    <scope>NUCLEOTIDE SEQUENCE [LARGE SCALE GENOMIC DNA]</scope>
    <source>
        <strain evidence="10 11">OM02-6</strain>
    </source>
</reference>
<keyword evidence="3 9" id="KW-0813">Transport</keyword>
<name>A0A3E5FNB8_9FIRM</name>
<feature type="transmembrane region" description="Helical" evidence="9">
    <location>
        <begin position="296"/>
        <end position="316"/>
    </location>
</feature>
<evidence type="ECO:0000313" key="11">
    <source>
        <dbReference type="Proteomes" id="UP000261087"/>
    </source>
</evidence>
<dbReference type="InterPro" id="IPR001463">
    <property type="entry name" value="Na/Ala_symport"/>
</dbReference>
<feature type="transmembrane region" description="Helical" evidence="9">
    <location>
        <begin position="202"/>
        <end position="223"/>
    </location>
</feature>
<evidence type="ECO:0000256" key="3">
    <source>
        <dbReference type="ARBA" id="ARBA00022448"/>
    </source>
</evidence>
<gene>
    <name evidence="10" type="ORF">DXB31_09370</name>
</gene>
<comment type="similarity">
    <text evidence="2 9">Belongs to the alanine or glycine:cation symporter (AGCS) (TC 2.A.25) family.</text>
</comment>
<organism evidence="10 11">
    <name type="scientific">Thomasclavelia spiroformis</name>
    <dbReference type="NCBI Taxonomy" id="29348"/>
    <lineage>
        <taxon>Bacteria</taxon>
        <taxon>Bacillati</taxon>
        <taxon>Bacillota</taxon>
        <taxon>Erysipelotrichia</taxon>
        <taxon>Erysipelotrichales</taxon>
        <taxon>Coprobacillaceae</taxon>
        <taxon>Thomasclavelia</taxon>
    </lineage>
</organism>
<feature type="transmembrane region" description="Helical" evidence="9">
    <location>
        <begin position="139"/>
        <end position="156"/>
    </location>
</feature>
<feature type="transmembrane region" description="Helical" evidence="9">
    <location>
        <begin position="243"/>
        <end position="261"/>
    </location>
</feature>